<dbReference type="RefSeq" id="WP_013615178.1">
    <property type="nucleotide sequence ID" value="NC_015161.1"/>
</dbReference>
<dbReference type="STRING" id="693977.Deipr_1427"/>
<evidence type="ECO:0000313" key="3">
    <source>
        <dbReference type="Proteomes" id="UP000007718"/>
    </source>
</evidence>
<feature type="transmembrane region" description="Helical" evidence="1">
    <location>
        <begin position="34"/>
        <end position="54"/>
    </location>
</feature>
<feature type="transmembrane region" description="Helical" evidence="1">
    <location>
        <begin position="66"/>
        <end position="85"/>
    </location>
</feature>
<feature type="transmembrane region" description="Helical" evidence="1">
    <location>
        <begin position="106"/>
        <end position="124"/>
    </location>
</feature>
<proteinExistence type="predicted"/>
<dbReference type="Proteomes" id="UP000007718">
    <property type="component" value="Chromosome"/>
</dbReference>
<sequence>MLPDSHFLRTRLEALTCALDAETPAQLAGGVQQAYAAAFGLTAALGVLLGLLGLWLQPLALERPEIAWALLGTGSALATLMFLFSGWQLRRGLAQVAGGRQRRAQLLAAAFSLSAAPAVPWLLACAALPWPQLALGLAGLAALAYALGRWQLGQWARQL</sequence>
<gene>
    <name evidence="2" type="ordered locus">Deipr_1427</name>
</gene>
<keyword evidence="1" id="KW-1133">Transmembrane helix</keyword>
<protein>
    <submittedName>
        <fullName evidence="2">Uncharacterized protein</fullName>
    </submittedName>
</protein>
<evidence type="ECO:0000256" key="1">
    <source>
        <dbReference type="SAM" id="Phobius"/>
    </source>
</evidence>
<reference evidence="3" key="1">
    <citation type="submission" date="2011-02" db="EMBL/GenBank/DDBJ databases">
        <title>The complete sequence of chromosome of Deinococcus proteolyticus DSM 20540.</title>
        <authorList>
            <consortium name="US DOE Joint Genome Institute (JGI-PGF)"/>
            <person name="Lucas S."/>
            <person name="Copeland A."/>
            <person name="Lapidus A."/>
            <person name="Bruce D."/>
            <person name="Goodwin L."/>
            <person name="Pitluck S."/>
            <person name="Kyrpides N."/>
            <person name="Mavromatis K."/>
            <person name="Pagani I."/>
            <person name="Ivanova N."/>
            <person name="Ovchinnikova G."/>
            <person name="Zeytun A."/>
            <person name="Detter J.C."/>
            <person name="Han C."/>
            <person name="Land M."/>
            <person name="Hauser L."/>
            <person name="Markowitz V."/>
            <person name="Cheng J.-F."/>
            <person name="Hugenholtz P."/>
            <person name="Woyke T."/>
            <person name="Wu D."/>
            <person name="Pukall R."/>
            <person name="Steenblock K."/>
            <person name="Brambilla E."/>
            <person name="Klenk H.-P."/>
            <person name="Eisen J.A."/>
        </authorList>
    </citation>
    <scope>NUCLEOTIDE SEQUENCE [LARGE SCALE GENOMIC DNA]</scope>
    <source>
        <strain evidence="3">ATCC 35074 / DSM 20540 / JCM 6276 / NBRC 101906 / NCIMB 13154 / VKM Ac-1939 / CCM 2703 / MRP</strain>
    </source>
</reference>
<dbReference type="AlphaFoldDB" id="F0RJJ9"/>
<accession>F0RJJ9</accession>
<keyword evidence="1" id="KW-0472">Membrane</keyword>
<dbReference type="HOGENOM" id="CLU_1657959_0_0_0"/>
<reference evidence="2 3" key="2">
    <citation type="journal article" date="2012" name="Stand. Genomic Sci.">
        <title>Complete genome sequence of the orange-red pigmented, radioresistant Deinococcus proteolyticus type strain (MRP(T)).</title>
        <authorList>
            <person name="Copeland A."/>
            <person name="Zeytun A."/>
            <person name="Yassawong M."/>
            <person name="Nolan M."/>
            <person name="Lucas S."/>
            <person name="Hammon N."/>
            <person name="Deshpande S."/>
            <person name="Cheng J.F."/>
            <person name="Han C."/>
            <person name="Tapia R."/>
            <person name="Goodwin L.A."/>
            <person name="Pitluck S."/>
            <person name="Mavromatis K."/>
            <person name="Liolios K."/>
            <person name="Pagani I."/>
            <person name="Ivanova N."/>
            <person name="Mikhailova N."/>
            <person name="Pati A."/>
            <person name="Chen A."/>
            <person name="Palaniappan K."/>
            <person name="Land M."/>
            <person name="Hauser L."/>
            <person name="Jeffries C.D."/>
            <person name="Brambilla E.M."/>
            <person name="Rohde M."/>
            <person name="Sikorski J."/>
            <person name="Pukall R."/>
            <person name="Goker M."/>
            <person name="Detter J.C."/>
            <person name="Woyke T."/>
            <person name="Bristow J."/>
            <person name="Eisen J.A."/>
            <person name="Markowitz V."/>
            <person name="Hugenholtz P."/>
            <person name="Kyrpides N.C."/>
            <person name="Klenk H.P."/>
            <person name="Lapidus A."/>
        </authorList>
    </citation>
    <scope>NUCLEOTIDE SEQUENCE [LARGE SCALE GENOMIC DNA]</scope>
    <source>
        <strain evidence="3">ATCC 35074 / DSM 20540 / JCM 6276 / NBRC 101906 / NCIMB 13154 / VKM Ac-1939 / CCM 2703 / MRP</strain>
    </source>
</reference>
<keyword evidence="1" id="KW-0812">Transmembrane</keyword>
<organism evidence="2 3">
    <name type="scientific">Deinococcus proteolyticus (strain ATCC 35074 / DSM 20540 / JCM 6276 / NBRC 101906 / NCIMB 13154 / VKM Ac-1939 / CCM 2703 / MRP)</name>
    <dbReference type="NCBI Taxonomy" id="693977"/>
    <lineage>
        <taxon>Bacteria</taxon>
        <taxon>Thermotogati</taxon>
        <taxon>Deinococcota</taxon>
        <taxon>Deinococci</taxon>
        <taxon>Deinococcales</taxon>
        <taxon>Deinococcaceae</taxon>
        <taxon>Deinococcus</taxon>
    </lineage>
</organism>
<keyword evidence="3" id="KW-1185">Reference proteome</keyword>
<evidence type="ECO:0000313" key="2">
    <source>
        <dbReference type="EMBL" id="ADY26569.1"/>
    </source>
</evidence>
<feature type="transmembrane region" description="Helical" evidence="1">
    <location>
        <begin position="130"/>
        <end position="148"/>
    </location>
</feature>
<dbReference type="KEGG" id="dpt:Deipr_1427"/>
<dbReference type="EMBL" id="CP002536">
    <property type="protein sequence ID" value="ADY26569.1"/>
    <property type="molecule type" value="Genomic_DNA"/>
</dbReference>
<name>F0RJJ9_DEIPM</name>